<feature type="coiled-coil region" evidence="1">
    <location>
        <begin position="31"/>
        <end position="65"/>
    </location>
</feature>
<dbReference type="GO" id="GO:0097542">
    <property type="term" value="C:ciliary tip"/>
    <property type="evidence" value="ECO:0007669"/>
    <property type="project" value="TreeGrafter"/>
</dbReference>
<dbReference type="InterPro" id="IPR033192">
    <property type="entry name" value="ODAD3"/>
</dbReference>
<dbReference type="GO" id="GO:0036064">
    <property type="term" value="C:ciliary basal body"/>
    <property type="evidence" value="ECO:0007669"/>
    <property type="project" value="TreeGrafter"/>
</dbReference>
<dbReference type="GO" id="GO:0003341">
    <property type="term" value="P:cilium movement"/>
    <property type="evidence" value="ECO:0007669"/>
    <property type="project" value="InterPro"/>
</dbReference>
<dbReference type="AlphaFoldDB" id="A0A6L2PIP2"/>
<sequence>MHRKSLTEMNKQIFEFKKKIQLSEGQRKAHYEELDGEKKRNNDKIKQLKKEIKNLNGQLSTSGENVDSVLKASTKYPKEMGALRNKTGDDIIVILDCRVTDLKKKLDQLHHESHKSQRRMKELADEYHSLLHRKTVHCKDMECLEICTLENQIHRVEMNLMEAEHIKKKYRIIQSNLLEDSVAFESTLMKIEEAIQKQESEMMHLKAIYGEALGLRDSTRGILLRQEVSAVNMARIREKQLEDLRFQVDERRQELERLERHIFPTARTLMHQDSASSTEGAPSTMDDSTAKITIYLEKAFEKLKAATGEMDAEDVLKRFLSQKETLSRLSYLRSIAEKEKQELQRQKDILVTELEALKFAEVKGNEQNAEESEKLKQQIHVEDNRRQRLDTEVQILRERLRVIGSIMCSFCEKLQDASGIALPVESEDIMETLERQLRSVLDRTEQGAKLDRTVQQMQEERSGRLKLPVQVVTEAADSRTPAALPASETEEEDEVPTRGFLKRQAQIIVDAKSRHKQFPMAARGRKTLTLK</sequence>
<dbReference type="GO" id="GO:0035253">
    <property type="term" value="C:ciliary rootlet"/>
    <property type="evidence" value="ECO:0007669"/>
    <property type="project" value="TreeGrafter"/>
</dbReference>
<proteinExistence type="predicted"/>
<protein>
    <submittedName>
        <fullName evidence="3">Uncharacterized protein</fullName>
    </submittedName>
</protein>
<organism evidence="3 4">
    <name type="scientific">Coptotermes formosanus</name>
    <name type="common">Formosan subterranean termite</name>
    <dbReference type="NCBI Taxonomy" id="36987"/>
    <lineage>
        <taxon>Eukaryota</taxon>
        <taxon>Metazoa</taxon>
        <taxon>Ecdysozoa</taxon>
        <taxon>Arthropoda</taxon>
        <taxon>Hexapoda</taxon>
        <taxon>Insecta</taxon>
        <taxon>Pterygota</taxon>
        <taxon>Neoptera</taxon>
        <taxon>Polyneoptera</taxon>
        <taxon>Dictyoptera</taxon>
        <taxon>Blattodea</taxon>
        <taxon>Blattoidea</taxon>
        <taxon>Termitoidae</taxon>
        <taxon>Rhinotermitidae</taxon>
        <taxon>Coptotermes</taxon>
    </lineage>
</organism>
<evidence type="ECO:0000313" key="3">
    <source>
        <dbReference type="EMBL" id="GFG29927.1"/>
    </source>
</evidence>
<dbReference type="OrthoDB" id="269804at2759"/>
<dbReference type="GO" id="GO:0036158">
    <property type="term" value="P:outer dynein arm assembly"/>
    <property type="evidence" value="ECO:0007669"/>
    <property type="project" value="InterPro"/>
</dbReference>
<accession>A0A6L2PIP2</accession>
<comment type="caution">
    <text evidence="3">The sequence shown here is derived from an EMBL/GenBank/DDBJ whole genome shotgun (WGS) entry which is preliminary data.</text>
</comment>
<dbReference type="InParanoid" id="A0A6L2PIP2"/>
<keyword evidence="1" id="KW-0175">Coiled coil</keyword>
<reference evidence="4" key="1">
    <citation type="submission" date="2020-01" db="EMBL/GenBank/DDBJ databases">
        <title>Draft genome sequence of the Termite Coptotermes fromosanus.</title>
        <authorList>
            <person name="Itakura S."/>
            <person name="Yosikawa Y."/>
            <person name="Umezawa K."/>
        </authorList>
    </citation>
    <scope>NUCLEOTIDE SEQUENCE [LARGE SCALE GENOMIC DNA]</scope>
</reference>
<name>A0A6L2PIP2_COPFO</name>
<dbReference type="PANTHER" id="PTHR46518:SF1">
    <property type="entry name" value="OUTER DYNEIN ARM-DOCKING COMPLEX SUBUNIT 3"/>
    <property type="match status" value="1"/>
</dbReference>
<gene>
    <name evidence="3" type="ORF">Cfor_09945</name>
</gene>
<evidence type="ECO:0000256" key="2">
    <source>
        <dbReference type="SAM" id="MobiDB-lite"/>
    </source>
</evidence>
<dbReference type="PANTHER" id="PTHR46518">
    <property type="entry name" value="COILED-COIL DOMAIN-CONTAINING PROTEIN 151"/>
    <property type="match status" value="1"/>
</dbReference>
<evidence type="ECO:0000313" key="4">
    <source>
        <dbReference type="Proteomes" id="UP000502823"/>
    </source>
</evidence>
<feature type="region of interest" description="Disordered" evidence="2">
    <location>
        <begin position="476"/>
        <end position="497"/>
    </location>
</feature>
<feature type="coiled-coil region" evidence="1">
    <location>
        <begin position="326"/>
        <end position="392"/>
    </location>
</feature>
<keyword evidence="4" id="KW-1185">Reference proteome</keyword>
<dbReference type="Proteomes" id="UP000502823">
    <property type="component" value="Unassembled WGS sequence"/>
</dbReference>
<dbReference type="EMBL" id="BLKM01000181">
    <property type="protein sequence ID" value="GFG29927.1"/>
    <property type="molecule type" value="Genomic_DNA"/>
</dbReference>
<evidence type="ECO:0000256" key="1">
    <source>
        <dbReference type="SAM" id="Coils"/>
    </source>
</evidence>
<dbReference type="FunCoup" id="A0A6L2PIP2">
    <property type="interactions" value="36"/>
</dbReference>